<evidence type="ECO:0000256" key="9">
    <source>
        <dbReference type="RuleBase" id="RU363032"/>
    </source>
</evidence>
<evidence type="ECO:0000256" key="8">
    <source>
        <dbReference type="ARBA" id="ARBA00023136"/>
    </source>
</evidence>
<dbReference type="EMBL" id="JBEPLO010000006">
    <property type="protein sequence ID" value="MET3557639.1"/>
    <property type="molecule type" value="Genomic_DNA"/>
</dbReference>
<feature type="transmembrane region" description="Helical" evidence="9">
    <location>
        <begin position="203"/>
        <end position="222"/>
    </location>
</feature>
<dbReference type="RefSeq" id="WP_354364492.1">
    <property type="nucleotide sequence ID" value="NZ_JBEPLO010000006.1"/>
</dbReference>
<feature type="transmembrane region" description="Helical" evidence="9">
    <location>
        <begin position="141"/>
        <end position="160"/>
    </location>
</feature>
<reference evidence="11 12" key="1">
    <citation type="submission" date="2024-06" db="EMBL/GenBank/DDBJ databases">
        <title>Genomic Encyclopedia of Type Strains, Phase IV (KMG-IV): sequencing the most valuable type-strain genomes for metagenomic binning, comparative biology and taxonomic classification.</title>
        <authorList>
            <person name="Goeker M."/>
        </authorList>
    </citation>
    <scope>NUCLEOTIDE SEQUENCE [LARGE SCALE GENOMIC DNA]</scope>
    <source>
        <strain evidence="11 12">DSM 28303</strain>
    </source>
</reference>
<dbReference type="InterPro" id="IPR035906">
    <property type="entry name" value="MetI-like_sf"/>
</dbReference>
<feature type="domain" description="ABC transmembrane type-1" evidence="10">
    <location>
        <begin position="73"/>
        <end position="266"/>
    </location>
</feature>
<keyword evidence="12" id="KW-1185">Reference proteome</keyword>
<sequence length="281" mass="31711">MAKRPLNLEKKHERIAIAVMCLCILPIVFIYGKFFLNAFLNQDTGGFTLENFKFLTETVRIDQTNIDPVGQSMWNTIYFTVIVTVFEVVFSCMAGYALSRLEFKGKNFLTWLLLVLRMFPGMLLLIGVVYVLMYLKILNTMVGVILVAIAFRLPGSSFIIRNFFLQIPRDIENSALVDGCNRLTAFFQVIIHMVKPGLASTSMFAFMAAWSNYILFNVLIFNTKTPVLATYLRKVSSNEQMIADYGIFSAMALVYMLPVVIFFIVSQGQLMKGNVSGGKGI</sequence>
<feature type="transmembrane region" description="Helical" evidence="9">
    <location>
        <begin position="111"/>
        <end position="135"/>
    </location>
</feature>
<dbReference type="PROSITE" id="PS50928">
    <property type="entry name" value="ABC_TM1"/>
    <property type="match status" value="1"/>
</dbReference>
<evidence type="ECO:0000256" key="6">
    <source>
        <dbReference type="ARBA" id="ARBA00022692"/>
    </source>
</evidence>
<dbReference type="PANTHER" id="PTHR32243:SF50">
    <property type="entry name" value="MALTOSE_MALTODEXTRIN TRANSPORT SYSTEM PERMEASE PROTEIN MALG"/>
    <property type="match status" value="1"/>
</dbReference>
<evidence type="ECO:0000256" key="7">
    <source>
        <dbReference type="ARBA" id="ARBA00022989"/>
    </source>
</evidence>
<feature type="transmembrane region" description="Helical" evidence="9">
    <location>
        <begin position="242"/>
        <end position="265"/>
    </location>
</feature>
<keyword evidence="5" id="KW-0762">Sugar transport</keyword>
<feature type="transmembrane region" description="Helical" evidence="9">
    <location>
        <begin position="15"/>
        <end position="36"/>
    </location>
</feature>
<gene>
    <name evidence="11" type="ORF">ABID29_000749</name>
</gene>
<protein>
    <submittedName>
        <fullName evidence="11">Inositol-phosphate transport system permease protein</fullName>
    </submittedName>
</protein>
<keyword evidence="4" id="KW-1003">Cell membrane</keyword>
<dbReference type="Pfam" id="PF00528">
    <property type="entry name" value="BPD_transp_1"/>
    <property type="match status" value="1"/>
</dbReference>
<keyword evidence="7 9" id="KW-1133">Transmembrane helix</keyword>
<comment type="subcellular location">
    <subcellularLocation>
        <location evidence="1 9">Cell membrane</location>
        <topology evidence="1 9">Multi-pass membrane protein</topology>
    </subcellularLocation>
</comment>
<dbReference type="Gene3D" id="1.10.3720.10">
    <property type="entry name" value="MetI-like"/>
    <property type="match status" value="1"/>
</dbReference>
<dbReference type="InterPro" id="IPR000515">
    <property type="entry name" value="MetI-like"/>
</dbReference>
<evidence type="ECO:0000256" key="4">
    <source>
        <dbReference type="ARBA" id="ARBA00022475"/>
    </source>
</evidence>
<evidence type="ECO:0000313" key="11">
    <source>
        <dbReference type="EMBL" id="MET3557639.1"/>
    </source>
</evidence>
<comment type="similarity">
    <text evidence="2">Belongs to the binding-protein-dependent transport system permease family. MalFG subfamily.</text>
</comment>
<keyword evidence="6 9" id="KW-0812">Transmembrane</keyword>
<keyword evidence="8 9" id="KW-0472">Membrane</keyword>
<accession>A0ABV2FGI1</accession>
<keyword evidence="3 9" id="KW-0813">Transport</keyword>
<evidence type="ECO:0000259" key="10">
    <source>
        <dbReference type="PROSITE" id="PS50928"/>
    </source>
</evidence>
<dbReference type="CDD" id="cd06261">
    <property type="entry name" value="TM_PBP2"/>
    <property type="match status" value="1"/>
</dbReference>
<dbReference type="InterPro" id="IPR050901">
    <property type="entry name" value="BP-dep_ABC_trans_perm"/>
</dbReference>
<dbReference type="SUPFAM" id="SSF161098">
    <property type="entry name" value="MetI-like"/>
    <property type="match status" value="1"/>
</dbReference>
<evidence type="ECO:0000256" key="1">
    <source>
        <dbReference type="ARBA" id="ARBA00004651"/>
    </source>
</evidence>
<dbReference type="Proteomes" id="UP001549122">
    <property type="component" value="Unassembled WGS sequence"/>
</dbReference>
<evidence type="ECO:0000256" key="5">
    <source>
        <dbReference type="ARBA" id="ARBA00022597"/>
    </source>
</evidence>
<proteinExistence type="inferred from homology"/>
<organism evidence="11 12">
    <name type="scientific">Streptococcus rupicaprae</name>
    <dbReference type="NCBI Taxonomy" id="759619"/>
    <lineage>
        <taxon>Bacteria</taxon>
        <taxon>Bacillati</taxon>
        <taxon>Bacillota</taxon>
        <taxon>Bacilli</taxon>
        <taxon>Lactobacillales</taxon>
        <taxon>Streptococcaceae</taxon>
        <taxon>Streptococcus</taxon>
    </lineage>
</organism>
<evidence type="ECO:0000256" key="2">
    <source>
        <dbReference type="ARBA" id="ARBA00009047"/>
    </source>
</evidence>
<dbReference type="PANTHER" id="PTHR32243">
    <property type="entry name" value="MALTOSE TRANSPORT SYSTEM PERMEASE-RELATED"/>
    <property type="match status" value="1"/>
</dbReference>
<comment type="caution">
    <text evidence="11">The sequence shown here is derived from an EMBL/GenBank/DDBJ whole genome shotgun (WGS) entry which is preliminary data.</text>
</comment>
<feature type="transmembrane region" description="Helical" evidence="9">
    <location>
        <begin position="77"/>
        <end position="99"/>
    </location>
</feature>
<evidence type="ECO:0000313" key="12">
    <source>
        <dbReference type="Proteomes" id="UP001549122"/>
    </source>
</evidence>
<evidence type="ECO:0000256" key="3">
    <source>
        <dbReference type="ARBA" id="ARBA00022448"/>
    </source>
</evidence>
<name>A0ABV2FGI1_9STRE</name>